<accession>A0AC35UB33</accession>
<protein>
    <submittedName>
        <fullName evidence="2">N-acetylgalactosaminide beta-1,3-galactosyltransferase</fullName>
    </submittedName>
</protein>
<sequence>MSLCIFDKTSQYLYEKVKIFCMIATSPKYIESRVVQQKNTWVKRCNNFVYLSSETNHSIPSIQVIPKDDYSLSMLKMRNGLKHVYKQHGDKYDYYLKCDDDAYLVMENLRGFLLNKDSNKAHFHGFKMNGLTADFGKLFVSGGPGFIMSKAAVKKIVEVGFDDPKYCTQEDNVPEDVHFAKCFERLNVTFGEARDSRGGLLIVPVSPGEIANPIKDETRVAWFRGVSYYKYDPGTKSMADFPIAFHYVTGNEQYALDYLLYHASVLGRQSRLFLDKNALTQDEDFVERVKKIKEFTKRNYNNTGGV</sequence>
<proteinExistence type="predicted"/>
<name>A0AC35UB33_9BILA</name>
<organism evidence="1 2">
    <name type="scientific">Rhabditophanes sp. KR3021</name>
    <dbReference type="NCBI Taxonomy" id="114890"/>
    <lineage>
        <taxon>Eukaryota</taxon>
        <taxon>Metazoa</taxon>
        <taxon>Ecdysozoa</taxon>
        <taxon>Nematoda</taxon>
        <taxon>Chromadorea</taxon>
        <taxon>Rhabditida</taxon>
        <taxon>Tylenchina</taxon>
        <taxon>Panagrolaimomorpha</taxon>
        <taxon>Strongyloidoidea</taxon>
        <taxon>Alloionematidae</taxon>
        <taxon>Rhabditophanes</taxon>
    </lineage>
</organism>
<evidence type="ECO:0000313" key="2">
    <source>
        <dbReference type="WBParaSite" id="RSKR_0000969800.1"/>
    </source>
</evidence>
<dbReference type="Proteomes" id="UP000095286">
    <property type="component" value="Unplaced"/>
</dbReference>
<dbReference type="WBParaSite" id="RSKR_0000969800.1">
    <property type="protein sequence ID" value="RSKR_0000969800.1"/>
    <property type="gene ID" value="RSKR_0000969800"/>
</dbReference>
<reference evidence="2" key="1">
    <citation type="submission" date="2016-11" db="UniProtKB">
        <authorList>
            <consortium name="WormBaseParasite"/>
        </authorList>
    </citation>
    <scope>IDENTIFICATION</scope>
    <source>
        <strain evidence="2">KR3021</strain>
    </source>
</reference>
<evidence type="ECO:0000313" key="1">
    <source>
        <dbReference type="Proteomes" id="UP000095286"/>
    </source>
</evidence>